<protein>
    <submittedName>
        <fullName evidence="1">Uncharacterized protein</fullName>
    </submittedName>
</protein>
<organism evidence="1 2">
    <name type="scientific">Nitrolancea hollandica Lb</name>
    <dbReference type="NCBI Taxonomy" id="1129897"/>
    <lineage>
        <taxon>Bacteria</taxon>
        <taxon>Pseudomonadati</taxon>
        <taxon>Thermomicrobiota</taxon>
        <taxon>Thermomicrobia</taxon>
        <taxon>Sphaerobacterales</taxon>
        <taxon>Sphaerobacterineae</taxon>
        <taxon>Sphaerobacteraceae</taxon>
        <taxon>Nitrolancea</taxon>
    </lineage>
</organism>
<evidence type="ECO:0000313" key="1">
    <source>
        <dbReference type="EMBL" id="CCF85408.1"/>
    </source>
</evidence>
<dbReference type="AlphaFoldDB" id="I4EL46"/>
<accession>I4EL46</accession>
<reference evidence="1 2" key="1">
    <citation type="journal article" date="2012" name="ISME J.">
        <title>Nitrification expanded: discovery, physiology and genomics of a nitrite-oxidizing bacterium from the phylum Chloroflexi.</title>
        <authorList>
            <person name="Sorokin D.Y."/>
            <person name="Lucker S."/>
            <person name="Vejmelkova D."/>
            <person name="Kostrikina N.A."/>
            <person name="Kleerebezem R."/>
            <person name="Rijpstra W.I."/>
            <person name="Damste J.S."/>
            <person name="Le Paslier D."/>
            <person name="Muyzer G."/>
            <person name="Wagner M."/>
            <person name="van Loosdrecht M.C."/>
            <person name="Daims H."/>
        </authorList>
    </citation>
    <scope>NUCLEOTIDE SEQUENCE [LARGE SCALE GENOMIC DNA]</scope>
    <source>
        <strain evidence="2">none</strain>
    </source>
</reference>
<proteinExistence type="predicted"/>
<dbReference type="EMBL" id="CAGS01000437">
    <property type="protein sequence ID" value="CCF85408.1"/>
    <property type="molecule type" value="Genomic_DNA"/>
</dbReference>
<keyword evidence="2" id="KW-1185">Reference proteome</keyword>
<evidence type="ECO:0000313" key="2">
    <source>
        <dbReference type="Proteomes" id="UP000004221"/>
    </source>
</evidence>
<name>I4EL46_9BACT</name>
<dbReference type="Proteomes" id="UP000004221">
    <property type="component" value="Unassembled WGS sequence"/>
</dbReference>
<comment type="caution">
    <text evidence="1">The sequence shown here is derived from an EMBL/GenBank/DDBJ whole genome shotgun (WGS) entry which is preliminary data.</text>
</comment>
<gene>
    <name evidence="1" type="ORF">NITHO_4920019</name>
</gene>
<dbReference type="Gene3D" id="2.60.120.760">
    <property type="match status" value="1"/>
</dbReference>
<sequence length="237" mass="24620">MANPTRIRQALDVSSAPPSHNQIFVWDSATGQWTPKTLTPADIGAATASHTHPGTDITSTVADATNAQKLNGKTEADFLPASDHPHPEATTEAAGLMSAADKAKLDGIESSSGLSSTTLTSTSRLTLSTTYTEISGLAATLTKAGTYLILVTLDANFQEGDNSLRARVVIAGVNKEVWTLNPKIPTAGAVSREPMSFHATVTAAVNDIVKVEAMKATGSGGSYIETGSAMTAIWLHS</sequence>
<dbReference type="RefSeq" id="WP_008480287.1">
    <property type="nucleotide sequence ID" value="NZ_CAGS01000437.1"/>
</dbReference>